<proteinExistence type="predicted"/>
<dbReference type="EMBL" id="JALLPB020000001">
    <property type="protein sequence ID" value="KAL3827687.1"/>
    <property type="molecule type" value="Genomic_DNA"/>
</dbReference>
<feature type="region of interest" description="Disordered" evidence="1">
    <location>
        <begin position="35"/>
        <end position="68"/>
    </location>
</feature>
<evidence type="ECO:0000313" key="3">
    <source>
        <dbReference type="Proteomes" id="UP001530377"/>
    </source>
</evidence>
<reference evidence="2 3" key="1">
    <citation type="submission" date="2024-10" db="EMBL/GenBank/DDBJ databases">
        <title>Updated reference genomes for cyclostephanoid diatoms.</title>
        <authorList>
            <person name="Roberts W.R."/>
            <person name="Alverson A.J."/>
        </authorList>
    </citation>
    <scope>NUCLEOTIDE SEQUENCE [LARGE SCALE GENOMIC DNA]</scope>
    <source>
        <strain evidence="2 3">AJA228-03</strain>
    </source>
</reference>
<evidence type="ECO:0000256" key="1">
    <source>
        <dbReference type="SAM" id="MobiDB-lite"/>
    </source>
</evidence>
<protein>
    <submittedName>
        <fullName evidence="2">Uncharacterized protein</fullName>
    </submittedName>
</protein>
<sequence>MGGKCRRSLVYFAYPPPGISLDDVRRVVTPLVAPRLSSRPVIPHDGGDTTTSDDDPRPPPALSHGGGIYDRYSLLHDQSYRSGEVAPSSVTAAARVHARIRGMPFHRVIEEKWDQVQRGSETEEKRRREVGR</sequence>
<comment type="caution">
    <text evidence="2">The sequence shown here is derived from an EMBL/GenBank/DDBJ whole genome shotgun (WGS) entry which is preliminary data.</text>
</comment>
<evidence type="ECO:0000313" key="2">
    <source>
        <dbReference type="EMBL" id="KAL3827687.1"/>
    </source>
</evidence>
<keyword evidence="3" id="KW-1185">Reference proteome</keyword>
<accession>A0ABD3SSU0</accession>
<dbReference type="Proteomes" id="UP001530377">
    <property type="component" value="Unassembled WGS sequence"/>
</dbReference>
<gene>
    <name evidence="2" type="ORF">ACHAXA_000560</name>
</gene>
<organism evidence="2 3">
    <name type="scientific">Cyclostephanos tholiformis</name>
    <dbReference type="NCBI Taxonomy" id="382380"/>
    <lineage>
        <taxon>Eukaryota</taxon>
        <taxon>Sar</taxon>
        <taxon>Stramenopiles</taxon>
        <taxon>Ochrophyta</taxon>
        <taxon>Bacillariophyta</taxon>
        <taxon>Coscinodiscophyceae</taxon>
        <taxon>Thalassiosirophycidae</taxon>
        <taxon>Stephanodiscales</taxon>
        <taxon>Stephanodiscaceae</taxon>
        <taxon>Cyclostephanos</taxon>
    </lineage>
</organism>
<name>A0ABD3SSU0_9STRA</name>
<dbReference type="AlphaFoldDB" id="A0ABD3SSU0"/>